<keyword evidence="3" id="KW-0808">Transferase</keyword>
<dbReference type="SUPFAM" id="SSF56112">
    <property type="entry name" value="Protein kinase-like (PK-like)"/>
    <property type="match status" value="1"/>
</dbReference>
<evidence type="ECO:0000313" key="10">
    <source>
        <dbReference type="EMBL" id="VAH84396.1"/>
    </source>
</evidence>
<feature type="compositionally biased region" description="Basic and acidic residues" evidence="9">
    <location>
        <begin position="146"/>
        <end position="165"/>
    </location>
</feature>
<feature type="region of interest" description="Disordered" evidence="9">
    <location>
        <begin position="1"/>
        <end position="23"/>
    </location>
</feature>
<feature type="region of interest" description="Disordered" evidence="9">
    <location>
        <begin position="145"/>
        <end position="165"/>
    </location>
</feature>
<comment type="catalytic activity">
    <reaction evidence="8">
        <text>L-seryl-[protein] + ATP = O-phospho-L-seryl-[protein] + ADP + H(+)</text>
        <dbReference type="Rhea" id="RHEA:17989"/>
        <dbReference type="Rhea" id="RHEA-COMP:9863"/>
        <dbReference type="Rhea" id="RHEA-COMP:11604"/>
        <dbReference type="ChEBI" id="CHEBI:15378"/>
        <dbReference type="ChEBI" id="CHEBI:29999"/>
        <dbReference type="ChEBI" id="CHEBI:30616"/>
        <dbReference type="ChEBI" id="CHEBI:83421"/>
        <dbReference type="ChEBI" id="CHEBI:456216"/>
        <dbReference type="EC" id="2.7.11.1"/>
    </reaction>
</comment>
<evidence type="ECO:0000256" key="1">
    <source>
        <dbReference type="ARBA" id="ARBA00012513"/>
    </source>
</evidence>
<comment type="catalytic activity">
    <reaction evidence="7">
        <text>L-threonyl-[protein] + ATP = O-phospho-L-threonyl-[protein] + ADP + H(+)</text>
        <dbReference type="Rhea" id="RHEA:46608"/>
        <dbReference type="Rhea" id="RHEA-COMP:11060"/>
        <dbReference type="Rhea" id="RHEA-COMP:11605"/>
        <dbReference type="ChEBI" id="CHEBI:15378"/>
        <dbReference type="ChEBI" id="CHEBI:30013"/>
        <dbReference type="ChEBI" id="CHEBI:30616"/>
        <dbReference type="ChEBI" id="CHEBI:61977"/>
        <dbReference type="ChEBI" id="CHEBI:456216"/>
        <dbReference type="EC" id="2.7.11.1"/>
    </reaction>
</comment>
<evidence type="ECO:0000256" key="5">
    <source>
        <dbReference type="ARBA" id="ARBA00022777"/>
    </source>
</evidence>
<keyword evidence="11" id="KW-1185">Reference proteome</keyword>
<dbReference type="InterPro" id="IPR011009">
    <property type="entry name" value="Kinase-like_dom_sf"/>
</dbReference>
<dbReference type="AlphaFoldDB" id="A0A9R1S8I0"/>
<dbReference type="Gramene" id="TRITD3Bv1G248540.1">
    <property type="protein sequence ID" value="TRITD3Bv1G248540.1"/>
    <property type="gene ID" value="TRITD3Bv1G248540"/>
</dbReference>
<keyword evidence="6" id="KW-0067">ATP-binding</keyword>
<evidence type="ECO:0000313" key="11">
    <source>
        <dbReference type="Proteomes" id="UP000324705"/>
    </source>
</evidence>
<dbReference type="PANTHER" id="PTHR45637">
    <property type="entry name" value="FLIPPASE KINASE 1-RELATED"/>
    <property type="match status" value="1"/>
</dbReference>
<dbReference type="GO" id="GO:0005524">
    <property type="term" value="F:ATP binding"/>
    <property type="evidence" value="ECO:0007669"/>
    <property type="project" value="UniProtKB-KW"/>
</dbReference>
<dbReference type="GO" id="GO:0004674">
    <property type="term" value="F:protein serine/threonine kinase activity"/>
    <property type="evidence" value="ECO:0007669"/>
    <property type="project" value="UniProtKB-KW"/>
</dbReference>
<dbReference type="Proteomes" id="UP000324705">
    <property type="component" value="Chromosome 3B"/>
</dbReference>
<evidence type="ECO:0000256" key="7">
    <source>
        <dbReference type="ARBA" id="ARBA00047899"/>
    </source>
</evidence>
<protein>
    <recommendedName>
        <fullName evidence="1">non-specific serine/threonine protein kinase</fullName>
        <ecNumber evidence="1">2.7.11.1</ecNumber>
    </recommendedName>
</protein>
<evidence type="ECO:0000256" key="6">
    <source>
        <dbReference type="ARBA" id="ARBA00022840"/>
    </source>
</evidence>
<evidence type="ECO:0000256" key="4">
    <source>
        <dbReference type="ARBA" id="ARBA00022741"/>
    </source>
</evidence>
<keyword evidence="5" id="KW-0418">Kinase</keyword>
<keyword evidence="2" id="KW-0723">Serine/threonine-protein kinase</keyword>
<gene>
    <name evidence="10" type="ORF">TRITD_3Bv1G248540</name>
</gene>
<keyword evidence="4" id="KW-0547">Nucleotide-binding</keyword>
<sequence length="165" mass="18619">MALKAVSQEAARHKKSGGSGGGDRHRRIWFERDVLLALRHPLLPALRCVLATDAVVGFAIGRCSSGDLNSLRRRQTEKMFSDSVIRYELNQRLYAMHYRRTNGQDLIRELIREHRLLLRGAGAAAVWSGAVQALHGRRGCCLRGQAHPEEDPSMDRHSEAPHWIH</sequence>
<dbReference type="EMBL" id="LT934116">
    <property type="protein sequence ID" value="VAH84396.1"/>
    <property type="molecule type" value="Genomic_DNA"/>
</dbReference>
<accession>A0A9R1S8I0</accession>
<dbReference type="EC" id="2.7.11.1" evidence="1"/>
<evidence type="ECO:0000256" key="9">
    <source>
        <dbReference type="SAM" id="MobiDB-lite"/>
    </source>
</evidence>
<evidence type="ECO:0000256" key="3">
    <source>
        <dbReference type="ARBA" id="ARBA00022679"/>
    </source>
</evidence>
<evidence type="ECO:0000256" key="8">
    <source>
        <dbReference type="ARBA" id="ARBA00048679"/>
    </source>
</evidence>
<name>A0A9R1S8I0_TRITD</name>
<evidence type="ECO:0000256" key="2">
    <source>
        <dbReference type="ARBA" id="ARBA00022527"/>
    </source>
</evidence>
<organism evidence="10 11">
    <name type="scientific">Triticum turgidum subsp. durum</name>
    <name type="common">Durum wheat</name>
    <name type="synonym">Triticum durum</name>
    <dbReference type="NCBI Taxonomy" id="4567"/>
    <lineage>
        <taxon>Eukaryota</taxon>
        <taxon>Viridiplantae</taxon>
        <taxon>Streptophyta</taxon>
        <taxon>Embryophyta</taxon>
        <taxon>Tracheophyta</taxon>
        <taxon>Spermatophyta</taxon>
        <taxon>Magnoliopsida</taxon>
        <taxon>Liliopsida</taxon>
        <taxon>Poales</taxon>
        <taxon>Poaceae</taxon>
        <taxon>BOP clade</taxon>
        <taxon>Pooideae</taxon>
        <taxon>Triticodae</taxon>
        <taxon>Triticeae</taxon>
        <taxon>Triticinae</taxon>
        <taxon>Triticum</taxon>
    </lineage>
</organism>
<reference evidence="10 11" key="1">
    <citation type="submission" date="2017-09" db="EMBL/GenBank/DDBJ databases">
        <authorList>
            <consortium name="International Durum Wheat Genome Sequencing Consortium (IDWGSC)"/>
            <person name="Milanesi L."/>
        </authorList>
    </citation>
    <scope>NUCLEOTIDE SEQUENCE [LARGE SCALE GENOMIC DNA]</scope>
    <source>
        <strain evidence="11">cv. Svevo</strain>
    </source>
</reference>
<proteinExistence type="predicted"/>